<dbReference type="EMBL" id="SNXS01000001">
    <property type="protein sequence ID" value="TDP74730.1"/>
    <property type="molecule type" value="Genomic_DNA"/>
</dbReference>
<reference evidence="1 2" key="1">
    <citation type="submission" date="2019-03" db="EMBL/GenBank/DDBJ databases">
        <title>Genomic Encyclopedia of Type Strains, Phase IV (KMG-IV): sequencing the most valuable type-strain genomes for metagenomic binning, comparative biology and taxonomic classification.</title>
        <authorList>
            <person name="Goeker M."/>
        </authorList>
    </citation>
    <scope>NUCLEOTIDE SEQUENCE [LARGE SCALE GENOMIC DNA]</scope>
    <source>
        <strain evidence="1 2">DSM 16998</strain>
    </source>
</reference>
<keyword evidence="2" id="KW-1185">Reference proteome</keyword>
<dbReference type="Proteomes" id="UP000295361">
    <property type="component" value="Unassembled WGS sequence"/>
</dbReference>
<dbReference type="OrthoDB" id="8881374at2"/>
<evidence type="ECO:0008006" key="3">
    <source>
        <dbReference type="Google" id="ProtNLM"/>
    </source>
</evidence>
<proteinExistence type="predicted"/>
<gene>
    <name evidence="1" type="ORF">DES47_101796</name>
</gene>
<dbReference type="InterPro" id="IPR029024">
    <property type="entry name" value="TerB-like"/>
</dbReference>
<dbReference type="SUPFAM" id="SSF158682">
    <property type="entry name" value="TerB-like"/>
    <property type="match status" value="1"/>
</dbReference>
<organism evidence="1 2">
    <name type="scientific">Roseateles toxinivorans</name>
    <dbReference type="NCBI Taxonomy" id="270368"/>
    <lineage>
        <taxon>Bacteria</taxon>
        <taxon>Pseudomonadati</taxon>
        <taxon>Pseudomonadota</taxon>
        <taxon>Betaproteobacteria</taxon>
        <taxon>Burkholderiales</taxon>
        <taxon>Sphaerotilaceae</taxon>
        <taxon>Roseateles</taxon>
    </lineage>
</organism>
<comment type="caution">
    <text evidence="1">The sequence shown here is derived from an EMBL/GenBank/DDBJ whole genome shotgun (WGS) entry which is preliminary data.</text>
</comment>
<dbReference type="InParanoid" id="A0A4R6QSV7"/>
<evidence type="ECO:0000313" key="2">
    <source>
        <dbReference type="Proteomes" id="UP000295361"/>
    </source>
</evidence>
<accession>A0A4R6QSV7</accession>
<sequence>MSTYRRAAVSALADADQVVADPLRFKAKLAIGENAYTSLRLVNRARELWDVLGAGATGAAVAKSTLVASTFFAPSGILGAIGIGTAATPIGWVALAALASGGACYGVYRLLGDSKGARVIEIPRFLNTPLDTLGLAIFDLISPLALRLAAVDGVVEEGERQALIDHMVDDWGLDRTFVVQAVSLIETDLRAGSLQEVASELSAFLHQNPDCNHETIATELGVFLRSMLEASGPLSQLEEQALADCIELILTKPNSKLIQAMQGAGYRVGAGAEKVGSVLGQAADWSKEHMPTPEQLQAGARHTKDTAVGVVSWASERLPTANQLNEAAKRSALLVSDAVKKLKKRGGGI</sequence>
<dbReference type="RefSeq" id="WP_133699337.1">
    <property type="nucleotide sequence ID" value="NZ_SNXS01000001.1"/>
</dbReference>
<protein>
    <recommendedName>
        <fullName evidence="3">Tellurite resistance protein TerB</fullName>
    </recommendedName>
</protein>
<name>A0A4R6QSV7_9BURK</name>
<dbReference type="AlphaFoldDB" id="A0A4R6QSV7"/>
<evidence type="ECO:0000313" key="1">
    <source>
        <dbReference type="EMBL" id="TDP74730.1"/>
    </source>
</evidence>